<dbReference type="Proteomes" id="UP000257479">
    <property type="component" value="Unassembled WGS sequence"/>
</dbReference>
<keyword evidence="2" id="KW-0689">Ribosomal protein</keyword>
<name>A0A3C1KGW8_9MICO</name>
<organism evidence="2 3">
    <name type="scientific">Microbacterium ginsengisoli</name>
    <dbReference type="NCBI Taxonomy" id="400772"/>
    <lineage>
        <taxon>Bacteria</taxon>
        <taxon>Bacillati</taxon>
        <taxon>Actinomycetota</taxon>
        <taxon>Actinomycetes</taxon>
        <taxon>Micrococcales</taxon>
        <taxon>Microbacteriaceae</taxon>
        <taxon>Microbacterium</taxon>
    </lineage>
</organism>
<accession>A0A3C1KGW8</accession>
<evidence type="ECO:0000256" key="1">
    <source>
        <dbReference type="SAM" id="MobiDB-lite"/>
    </source>
</evidence>
<keyword evidence="2" id="KW-0687">Ribonucleoprotein</keyword>
<evidence type="ECO:0000313" key="3">
    <source>
        <dbReference type="Proteomes" id="UP000257479"/>
    </source>
</evidence>
<comment type="caution">
    <text evidence="2">The sequence shown here is derived from an EMBL/GenBank/DDBJ whole genome shotgun (WGS) entry which is preliminary data.</text>
</comment>
<reference evidence="2 3" key="1">
    <citation type="journal article" date="2018" name="Nat. Biotechnol.">
        <title>A standardized bacterial taxonomy based on genome phylogeny substantially revises the tree of life.</title>
        <authorList>
            <person name="Parks D.H."/>
            <person name="Chuvochina M."/>
            <person name="Waite D.W."/>
            <person name="Rinke C."/>
            <person name="Skarshewski A."/>
            <person name="Chaumeil P.A."/>
            <person name="Hugenholtz P."/>
        </authorList>
    </citation>
    <scope>NUCLEOTIDE SEQUENCE [LARGE SCALE GENOMIC DNA]</scope>
    <source>
        <strain evidence="2">UBA9152</strain>
    </source>
</reference>
<dbReference type="EMBL" id="DMNG01000253">
    <property type="protein sequence ID" value="HAN25733.1"/>
    <property type="molecule type" value="Genomic_DNA"/>
</dbReference>
<dbReference type="GO" id="GO:0005840">
    <property type="term" value="C:ribosome"/>
    <property type="evidence" value="ECO:0007669"/>
    <property type="project" value="UniProtKB-KW"/>
</dbReference>
<proteinExistence type="predicted"/>
<evidence type="ECO:0000313" key="2">
    <source>
        <dbReference type="EMBL" id="HAN25733.1"/>
    </source>
</evidence>
<gene>
    <name evidence="2" type="primary">rpsA</name>
    <name evidence="2" type="ORF">DCP95_14375</name>
</gene>
<protein>
    <submittedName>
        <fullName evidence="2">30S ribosomal protein S1</fullName>
    </submittedName>
</protein>
<sequence>HMATEYDENGEYKFPEGFDPETNAWKEGFEEQREKWEQEYAAAQSRWEAHKSQVAKTLEAEAAGFGSVDAAPSSFSSDEGPSGTLADDEALAALREKLAGN</sequence>
<dbReference type="AlphaFoldDB" id="A0A3C1KGW8"/>
<feature type="non-terminal residue" evidence="2">
    <location>
        <position position="1"/>
    </location>
</feature>
<feature type="region of interest" description="Disordered" evidence="1">
    <location>
        <begin position="1"/>
        <end position="22"/>
    </location>
</feature>